<evidence type="ECO:0000313" key="5">
    <source>
        <dbReference type="Proteomes" id="UP000000238"/>
    </source>
</evidence>
<evidence type="ECO:0000259" key="3">
    <source>
        <dbReference type="Pfam" id="PF00561"/>
    </source>
</evidence>
<feature type="domain" description="AB hydrolase-1" evidence="3">
    <location>
        <begin position="26"/>
        <end position="267"/>
    </location>
</feature>
<dbReference type="PRINTS" id="PR00111">
    <property type="entry name" value="ABHYDROLASE"/>
</dbReference>
<dbReference type="GO" id="GO:0016020">
    <property type="term" value="C:membrane"/>
    <property type="evidence" value="ECO:0007669"/>
    <property type="project" value="TreeGrafter"/>
</dbReference>
<comment type="similarity">
    <text evidence="1">Belongs to the AB hydrolase superfamily.</text>
</comment>
<dbReference type="OrthoDB" id="149912at2"/>
<dbReference type="Proteomes" id="UP000000238">
    <property type="component" value="Chromosome"/>
</dbReference>
<keyword evidence="4" id="KW-0012">Acyltransferase</keyword>
<gene>
    <name evidence="4" type="ordered locus">HCH_02417</name>
</gene>
<proteinExistence type="inferred from homology"/>
<reference evidence="4 5" key="1">
    <citation type="journal article" date="2005" name="Nucleic Acids Res.">
        <title>Genomic blueprint of Hahella chejuensis, a marine microbe producing an algicidal agent.</title>
        <authorList>
            <person name="Jeong H."/>
            <person name="Yim J.H."/>
            <person name="Lee C."/>
            <person name="Choi S.-H."/>
            <person name="Park Y.K."/>
            <person name="Yoon S.H."/>
            <person name="Hur C.-G."/>
            <person name="Kang H.-Y."/>
            <person name="Kim D."/>
            <person name="Lee H.H."/>
            <person name="Park K.H."/>
            <person name="Park S.-H."/>
            <person name="Park H.-S."/>
            <person name="Lee H.K."/>
            <person name="Oh T.K."/>
            <person name="Kim J.F."/>
        </authorList>
    </citation>
    <scope>NUCLEOTIDE SEQUENCE [LARGE SCALE GENOMIC DNA]</scope>
    <source>
        <strain evidence="4 5">KCTC 2396</strain>
    </source>
</reference>
<evidence type="ECO:0000313" key="4">
    <source>
        <dbReference type="EMBL" id="ABC29226.1"/>
    </source>
</evidence>
<dbReference type="Gene3D" id="3.40.50.1820">
    <property type="entry name" value="alpha/beta hydrolase"/>
    <property type="match status" value="1"/>
</dbReference>
<protein>
    <submittedName>
        <fullName evidence="4">Predicted Hydrolase or acyltransferase (Alpha/beta hydrolase superfamily)</fullName>
    </submittedName>
</protein>
<sequence>MDELTLQLPHLKLAALRWGEGRPNKILALHGWLDNAASFSFLGPRLAAAGYEVVAVDLPGHGYSQHRPHGASYHLLDYLHDVDQALLALGWNRPILLGHSLGAVISSLYAAAAQDRIARLILVEALGPVAAASVDIAANLSKALVKTRTKSGQKKVYYTIEKLVEDRQRGFGGLSAEASRILVERNIQPVKDGWVWRTDARLRWPSYLRFSEEQVRAYLRSISTPTLLVAGDKGFISLDSERNGRVEALAAARKETLRGGHHLHMDGDVDGLAKIIEEFLR</sequence>
<dbReference type="Pfam" id="PF00561">
    <property type="entry name" value="Abhydrolase_1"/>
    <property type="match status" value="1"/>
</dbReference>
<keyword evidence="2 4" id="KW-0378">Hydrolase</keyword>
<dbReference type="ESTHER" id="hahch-q2sje8">
    <property type="family name" value="6_AlphaBeta_hydrolase"/>
</dbReference>
<dbReference type="SUPFAM" id="SSF53474">
    <property type="entry name" value="alpha/beta-Hydrolases"/>
    <property type="match status" value="1"/>
</dbReference>
<accession>Q2SJE8</accession>
<dbReference type="InterPro" id="IPR050266">
    <property type="entry name" value="AB_hydrolase_sf"/>
</dbReference>
<dbReference type="STRING" id="349521.HCH_02417"/>
<dbReference type="GO" id="GO:0016746">
    <property type="term" value="F:acyltransferase activity"/>
    <property type="evidence" value="ECO:0007669"/>
    <property type="project" value="UniProtKB-KW"/>
</dbReference>
<organism evidence="4 5">
    <name type="scientific">Hahella chejuensis (strain KCTC 2396)</name>
    <dbReference type="NCBI Taxonomy" id="349521"/>
    <lineage>
        <taxon>Bacteria</taxon>
        <taxon>Pseudomonadati</taxon>
        <taxon>Pseudomonadota</taxon>
        <taxon>Gammaproteobacteria</taxon>
        <taxon>Oceanospirillales</taxon>
        <taxon>Hahellaceae</taxon>
        <taxon>Hahella</taxon>
    </lineage>
</organism>
<dbReference type="PANTHER" id="PTHR43798">
    <property type="entry name" value="MONOACYLGLYCEROL LIPASE"/>
    <property type="match status" value="1"/>
</dbReference>
<dbReference type="EMBL" id="CP000155">
    <property type="protein sequence ID" value="ABC29226.1"/>
    <property type="molecule type" value="Genomic_DNA"/>
</dbReference>
<keyword evidence="5" id="KW-1185">Reference proteome</keyword>
<dbReference type="PANTHER" id="PTHR43798:SF14">
    <property type="entry name" value="SERINE HYDROLASE-LIKE PROTEIN DDB_G0286239"/>
    <property type="match status" value="1"/>
</dbReference>
<dbReference type="InterPro" id="IPR000073">
    <property type="entry name" value="AB_hydrolase_1"/>
</dbReference>
<evidence type="ECO:0000256" key="1">
    <source>
        <dbReference type="ARBA" id="ARBA00008645"/>
    </source>
</evidence>
<dbReference type="KEGG" id="hch:HCH_02417"/>
<dbReference type="RefSeq" id="WP_011396295.1">
    <property type="nucleotide sequence ID" value="NC_007645.1"/>
</dbReference>
<dbReference type="AlphaFoldDB" id="Q2SJE8"/>
<evidence type="ECO:0000256" key="2">
    <source>
        <dbReference type="ARBA" id="ARBA00022801"/>
    </source>
</evidence>
<dbReference type="eggNOG" id="COG2267">
    <property type="taxonomic scope" value="Bacteria"/>
</dbReference>
<name>Q2SJE8_HAHCH</name>
<dbReference type="GO" id="GO:0016787">
    <property type="term" value="F:hydrolase activity"/>
    <property type="evidence" value="ECO:0007669"/>
    <property type="project" value="UniProtKB-KW"/>
</dbReference>
<dbReference type="InterPro" id="IPR029058">
    <property type="entry name" value="AB_hydrolase_fold"/>
</dbReference>
<keyword evidence="4" id="KW-0808">Transferase</keyword>
<dbReference type="HOGENOM" id="CLU_020336_8_2_6"/>